<dbReference type="Gene3D" id="3.40.50.300">
    <property type="entry name" value="P-loop containing nucleotide triphosphate hydrolases"/>
    <property type="match status" value="1"/>
</dbReference>
<evidence type="ECO:0000313" key="3">
    <source>
        <dbReference type="EMBL" id="QKF77294.1"/>
    </source>
</evidence>
<comment type="similarity">
    <text evidence="1">Belongs to the GSP E family.</text>
</comment>
<evidence type="ECO:0000256" key="1">
    <source>
        <dbReference type="ARBA" id="ARBA00006611"/>
    </source>
</evidence>
<dbReference type="PANTHER" id="PTHR30486:SF6">
    <property type="entry name" value="TYPE IV PILUS RETRACTATION ATPASE PILT"/>
    <property type="match status" value="1"/>
</dbReference>
<dbReference type="AlphaFoldDB" id="A0AAE7BGA9"/>
<dbReference type="EMBL" id="CP053835">
    <property type="protein sequence ID" value="QKF77862.1"/>
    <property type="molecule type" value="Genomic_DNA"/>
</dbReference>
<feature type="domain" description="Bacterial type II secretion system protein E" evidence="2">
    <location>
        <begin position="147"/>
        <end position="304"/>
    </location>
</feature>
<dbReference type="GO" id="GO:0043684">
    <property type="term" value="C:type IV secretion system complex"/>
    <property type="evidence" value="ECO:0007669"/>
    <property type="project" value="InterPro"/>
</dbReference>
<dbReference type="InterPro" id="IPR001482">
    <property type="entry name" value="T2SS/T4SS_dom"/>
</dbReference>
<evidence type="ECO:0000313" key="5">
    <source>
        <dbReference type="Proteomes" id="UP000503313"/>
    </source>
</evidence>
<gene>
    <name evidence="3" type="ORF">ADFLV_1262</name>
    <name evidence="4" type="ORF">ADFLV_1844</name>
</gene>
<proteinExistence type="inferred from homology"/>
<name>A0AAE7BGA9_9BACT</name>
<dbReference type="PANTHER" id="PTHR30486">
    <property type="entry name" value="TWITCHING MOTILITY PROTEIN PILT"/>
    <property type="match status" value="1"/>
</dbReference>
<keyword evidence="5" id="KW-1185">Reference proteome</keyword>
<dbReference type="Gene3D" id="3.30.450.90">
    <property type="match status" value="1"/>
</dbReference>
<dbReference type="GO" id="GO:0016887">
    <property type="term" value="F:ATP hydrolysis activity"/>
    <property type="evidence" value="ECO:0007669"/>
    <property type="project" value="InterPro"/>
</dbReference>
<protein>
    <submittedName>
        <fullName evidence="3">P-type type IV conjugative transfer system ATPase TrbB/VirB11</fullName>
    </submittedName>
</protein>
<dbReference type="NCBIfam" id="TIGR02788">
    <property type="entry name" value="VirB11"/>
    <property type="match status" value="1"/>
</dbReference>
<dbReference type="GO" id="GO:0044097">
    <property type="term" value="P:secretion by the type IV secretion system"/>
    <property type="evidence" value="ECO:0007669"/>
    <property type="project" value="InterPro"/>
</dbReference>
<dbReference type="CDD" id="cd01130">
    <property type="entry name" value="VirB11-like_ATPase"/>
    <property type="match status" value="1"/>
</dbReference>
<dbReference type="Proteomes" id="UP000503313">
    <property type="component" value="Chromosome"/>
</dbReference>
<dbReference type="InterPro" id="IPR027417">
    <property type="entry name" value="P-loop_NTPase"/>
</dbReference>
<dbReference type="SUPFAM" id="SSF52540">
    <property type="entry name" value="P-loop containing nucleoside triphosphate hydrolases"/>
    <property type="match status" value="1"/>
</dbReference>
<evidence type="ECO:0000313" key="4">
    <source>
        <dbReference type="EMBL" id="QKF77862.1"/>
    </source>
</evidence>
<dbReference type="KEGG" id="adz:ADFLV_1262"/>
<organism evidence="3 5">
    <name type="scientific">Arcobacter defluvii</name>
    <dbReference type="NCBI Taxonomy" id="873191"/>
    <lineage>
        <taxon>Bacteria</taxon>
        <taxon>Pseudomonadati</taxon>
        <taxon>Campylobacterota</taxon>
        <taxon>Epsilonproteobacteria</taxon>
        <taxon>Campylobacterales</taxon>
        <taxon>Arcobacteraceae</taxon>
        <taxon>Arcobacter</taxon>
    </lineage>
</organism>
<dbReference type="Pfam" id="PF00437">
    <property type="entry name" value="T2SSE"/>
    <property type="match status" value="1"/>
</dbReference>
<accession>A0AAE7BGA9</accession>
<reference evidence="3 5" key="1">
    <citation type="submission" date="2020-05" db="EMBL/GenBank/DDBJ databases">
        <title>Complete genome sequencing of Campylobacter and Arcobacter type strains.</title>
        <authorList>
            <person name="Miller W.G."/>
            <person name="Yee E."/>
        </authorList>
    </citation>
    <scope>NUCLEOTIDE SEQUENCE [LARGE SCALE GENOMIC DNA]</scope>
    <source>
        <strain evidence="3 5">LMG 25694</strain>
    </source>
</reference>
<dbReference type="InterPro" id="IPR050921">
    <property type="entry name" value="T4SS_GSP_E_ATPase"/>
</dbReference>
<dbReference type="InterPro" id="IPR014155">
    <property type="entry name" value="VirB11"/>
</dbReference>
<sequence length="342" mass="38791">MNDKNENNISRSLKIQTESIFGDFLADDSINEICANGDGSIWTQDYNGIWEEHKKEIPYKQMLAFAVPVASHKEDTIKANKPILSATLNNGERVQIVVPPVTKKDMLSITIRKPSKTRYTIEDYEKQGIFSNIIHEDDVQLTLDEVNLSKLYNDKKYKEFITEAVRIGKNIVIAGATGSGKTTFMKSLIDFIPLEERLITIEDTEEIVFYKHKNHVQLFYPSEAKEGDPVTSAILLKSCLRMKPNRILLAELRSGEAYDYLNVLNSGHGGSITSLHAGSVRETFTRLSLMILQNPQGQKLPFEIIQKNLNDVIDIVVHIQAHNGKRNISDIYYKGAKDEKYK</sequence>
<evidence type="ECO:0000259" key="2">
    <source>
        <dbReference type="Pfam" id="PF00437"/>
    </source>
</evidence>
<dbReference type="KEGG" id="adz:ADFLV_1844"/>
<dbReference type="EMBL" id="CP053835">
    <property type="protein sequence ID" value="QKF77294.1"/>
    <property type="molecule type" value="Genomic_DNA"/>
</dbReference>